<evidence type="ECO:0000313" key="3">
    <source>
        <dbReference type="Proteomes" id="UP000661435"/>
    </source>
</evidence>
<dbReference type="Gene3D" id="1.10.150.320">
    <property type="entry name" value="Photosystem II 12 kDa extrinsic protein"/>
    <property type="match status" value="1"/>
</dbReference>
<keyword evidence="3" id="KW-1185">Reference proteome</keyword>
<evidence type="ECO:0000259" key="1">
    <source>
        <dbReference type="SMART" id="SM00278"/>
    </source>
</evidence>
<feature type="domain" description="Helix-hairpin-helix DNA-binding motif class 1" evidence="1">
    <location>
        <begin position="105"/>
        <end position="124"/>
    </location>
</feature>
<dbReference type="Pfam" id="PF12836">
    <property type="entry name" value="HHH_3"/>
    <property type="match status" value="1"/>
</dbReference>
<name>A0A8J6J0Y2_9FIRM</name>
<dbReference type="AlphaFoldDB" id="A0A8J6J0Y2"/>
<dbReference type="GO" id="GO:0003677">
    <property type="term" value="F:DNA binding"/>
    <property type="evidence" value="ECO:0007669"/>
    <property type="project" value="UniProtKB-KW"/>
</dbReference>
<accession>A0A8J6J0Y2</accession>
<organism evidence="2 3">
    <name type="scientific">Lawsonibacter hominis</name>
    <dbReference type="NCBI Taxonomy" id="2763053"/>
    <lineage>
        <taxon>Bacteria</taxon>
        <taxon>Bacillati</taxon>
        <taxon>Bacillota</taxon>
        <taxon>Clostridia</taxon>
        <taxon>Eubacteriales</taxon>
        <taxon>Oscillospiraceae</taxon>
        <taxon>Lawsonibacter</taxon>
    </lineage>
</organism>
<dbReference type="SUPFAM" id="SSF47781">
    <property type="entry name" value="RuvA domain 2-like"/>
    <property type="match status" value="1"/>
</dbReference>
<proteinExistence type="predicted"/>
<dbReference type="GO" id="GO:0015627">
    <property type="term" value="C:type II protein secretion system complex"/>
    <property type="evidence" value="ECO:0007669"/>
    <property type="project" value="TreeGrafter"/>
</dbReference>
<dbReference type="NCBIfam" id="TIGR00426">
    <property type="entry name" value="competence protein ComEA helix-hairpin-helix repeat region"/>
    <property type="match status" value="1"/>
</dbReference>
<protein>
    <submittedName>
        <fullName evidence="2">ComEA family DNA-binding protein</fullName>
    </submittedName>
</protein>
<dbReference type="PANTHER" id="PTHR21180">
    <property type="entry name" value="ENDONUCLEASE/EXONUCLEASE/PHOSPHATASE FAMILY DOMAIN-CONTAINING PROTEIN 1"/>
    <property type="match status" value="1"/>
</dbReference>
<dbReference type="Proteomes" id="UP000661435">
    <property type="component" value="Unassembled WGS sequence"/>
</dbReference>
<dbReference type="EMBL" id="JACOPP010000012">
    <property type="protein sequence ID" value="MBC5734077.1"/>
    <property type="molecule type" value="Genomic_DNA"/>
</dbReference>
<dbReference type="InterPro" id="IPR003583">
    <property type="entry name" value="Hlx-hairpin-Hlx_DNA-bd_motif"/>
</dbReference>
<reference evidence="2" key="1">
    <citation type="submission" date="2020-08" db="EMBL/GenBank/DDBJ databases">
        <title>Genome public.</title>
        <authorList>
            <person name="Liu C."/>
            <person name="Sun Q."/>
        </authorList>
    </citation>
    <scope>NUCLEOTIDE SEQUENCE</scope>
    <source>
        <strain evidence="2">NSJ-51</strain>
    </source>
</reference>
<dbReference type="RefSeq" id="WP_186907964.1">
    <property type="nucleotide sequence ID" value="NZ_JACOPP010000012.1"/>
</dbReference>
<sequence>MKISRLEWITILLCAVFLAFAAGWFLRGRSAAQPVRVETQRVLAQETPLVPALPASSPEAPEAGEKININTAQLEELTALPGIGEKRARDIIAYRTQNGPFRIPEDLTRVSGIGEGILEGLIDYITVS</sequence>
<comment type="caution">
    <text evidence="2">The sequence shown here is derived from an EMBL/GenBank/DDBJ whole genome shotgun (WGS) entry which is preliminary data.</text>
</comment>
<dbReference type="InterPro" id="IPR010994">
    <property type="entry name" value="RuvA_2-like"/>
</dbReference>
<dbReference type="InterPro" id="IPR051675">
    <property type="entry name" value="Endo/Exo/Phosphatase_dom_1"/>
</dbReference>
<feature type="domain" description="Helix-hairpin-helix DNA-binding motif class 1" evidence="1">
    <location>
        <begin position="75"/>
        <end position="94"/>
    </location>
</feature>
<keyword evidence="2" id="KW-0238">DNA-binding</keyword>
<dbReference type="SMART" id="SM00278">
    <property type="entry name" value="HhH1"/>
    <property type="match status" value="2"/>
</dbReference>
<dbReference type="InterPro" id="IPR004509">
    <property type="entry name" value="Competence_ComEA_HhH"/>
</dbReference>
<dbReference type="GO" id="GO:0006281">
    <property type="term" value="P:DNA repair"/>
    <property type="evidence" value="ECO:0007669"/>
    <property type="project" value="InterPro"/>
</dbReference>
<dbReference type="PANTHER" id="PTHR21180:SF32">
    <property type="entry name" value="ENDONUCLEASE_EXONUCLEASE_PHOSPHATASE FAMILY DOMAIN-CONTAINING PROTEIN 1"/>
    <property type="match status" value="1"/>
</dbReference>
<evidence type="ECO:0000313" key="2">
    <source>
        <dbReference type="EMBL" id="MBC5734077.1"/>
    </source>
</evidence>
<dbReference type="GO" id="GO:0015628">
    <property type="term" value="P:protein secretion by the type II secretion system"/>
    <property type="evidence" value="ECO:0007669"/>
    <property type="project" value="TreeGrafter"/>
</dbReference>
<gene>
    <name evidence="2" type="ORF">H8S57_10110</name>
</gene>